<proteinExistence type="predicted"/>
<name>A0A4V1L211_9BRAD</name>
<feature type="region of interest" description="Disordered" evidence="1">
    <location>
        <begin position="1"/>
        <end position="20"/>
    </location>
</feature>
<keyword evidence="3" id="KW-1185">Reference proteome</keyword>
<protein>
    <submittedName>
        <fullName evidence="2">Uncharacterized protein</fullName>
    </submittedName>
</protein>
<organism evidence="2 3">
    <name type="scientific">Bradyrhizobium nanningense</name>
    <dbReference type="NCBI Taxonomy" id="1325118"/>
    <lineage>
        <taxon>Bacteria</taxon>
        <taxon>Pseudomonadati</taxon>
        <taxon>Pseudomonadota</taxon>
        <taxon>Alphaproteobacteria</taxon>
        <taxon>Hyphomicrobiales</taxon>
        <taxon>Nitrobacteraceae</taxon>
        <taxon>Bradyrhizobium</taxon>
    </lineage>
</organism>
<sequence length="93" mass="9961">MAELVGVRSKQSEKARAGSISDQKAGIAQSLVASCHYRPMAKAYQPQPGADSNAYGRVAGGFSTSGIRGMVPREGIIRNHRQDELLFVLNMVA</sequence>
<evidence type="ECO:0000313" key="3">
    <source>
        <dbReference type="Proteomes" id="UP000289546"/>
    </source>
</evidence>
<dbReference type="AlphaFoldDB" id="A0A4V1L211"/>
<dbReference type="Proteomes" id="UP000289546">
    <property type="component" value="Unassembled WGS sequence"/>
</dbReference>
<dbReference type="EMBL" id="LBJQ01000079">
    <property type="protein sequence ID" value="RXH27000.1"/>
    <property type="molecule type" value="Genomic_DNA"/>
</dbReference>
<evidence type="ECO:0000256" key="1">
    <source>
        <dbReference type="SAM" id="MobiDB-lite"/>
    </source>
</evidence>
<gene>
    <name evidence="2" type="ORF">XH99_17960</name>
</gene>
<accession>A0A4V1L211</accession>
<evidence type="ECO:0000313" key="2">
    <source>
        <dbReference type="EMBL" id="RXH27000.1"/>
    </source>
</evidence>
<reference evidence="2 3" key="1">
    <citation type="submission" date="2015-04" db="EMBL/GenBank/DDBJ databases">
        <title>Comparative genomics of rhizobia nodulating Arachis hypogaea in China.</title>
        <authorList>
            <person name="Li Y."/>
        </authorList>
    </citation>
    <scope>NUCLEOTIDE SEQUENCE [LARGE SCALE GENOMIC DNA]</scope>
    <source>
        <strain evidence="2 3">CCBAU 51757</strain>
    </source>
</reference>
<comment type="caution">
    <text evidence="2">The sequence shown here is derived from an EMBL/GenBank/DDBJ whole genome shotgun (WGS) entry which is preliminary data.</text>
</comment>